<dbReference type="GO" id="GO:0046900">
    <property type="term" value="P:tetrahydrofolylpolyglutamate metabolic process"/>
    <property type="evidence" value="ECO:0007669"/>
    <property type="project" value="TreeGrafter"/>
</dbReference>
<dbReference type="InterPro" id="IPR029062">
    <property type="entry name" value="Class_I_gatase-like"/>
</dbReference>
<comment type="subcellular location">
    <subcellularLocation>
        <location evidence="1">Secreted</location>
        <location evidence="1">Extracellular space</location>
    </subcellularLocation>
</comment>
<dbReference type="InterPro" id="IPR015527">
    <property type="entry name" value="Pept_C26_g-glut_hydrolase"/>
</dbReference>
<evidence type="ECO:0000256" key="3">
    <source>
        <dbReference type="ARBA" id="ARBA00022525"/>
    </source>
</evidence>
<dbReference type="Pfam" id="PF07722">
    <property type="entry name" value="Peptidase_C26"/>
    <property type="match status" value="1"/>
</dbReference>
<gene>
    <name evidence="9" type="ORF">KP79_PYT22587</name>
</gene>
<keyword evidence="3" id="KW-0964">Secreted</keyword>
<evidence type="ECO:0000256" key="2">
    <source>
        <dbReference type="ARBA" id="ARBA00011083"/>
    </source>
</evidence>
<evidence type="ECO:0000313" key="9">
    <source>
        <dbReference type="EMBL" id="OWF36133.1"/>
    </source>
</evidence>
<dbReference type="Gene3D" id="3.40.50.880">
    <property type="match status" value="1"/>
</dbReference>
<feature type="active site" description="Nucleophile" evidence="6 7">
    <location>
        <position position="126"/>
    </location>
</feature>
<dbReference type="OrthoDB" id="64220at2759"/>
<keyword evidence="4 8" id="KW-0732">Signal</keyword>
<evidence type="ECO:0000256" key="5">
    <source>
        <dbReference type="ARBA" id="ARBA00022801"/>
    </source>
</evidence>
<dbReference type="EC" id="3.4.19.9" evidence="7"/>
<protein>
    <recommendedName>
        <fullName evidence="7">folate gamma-glutamyl hydrolase</fullName>
        <ecNumber evidence="7">3.4.19.9</ecNumber>
    </recommendedName>
</protein>
<keyword evidence="5 7" id="KW-0378">Hydrolase</keyword>
<dbReference type="GO" id="GO:0005773">
    <property type="term" value="C:vacuole"/>
    <property type="evidence" value="ECO:0007669"/>
    <property type="project" value="TreeGrafter"/>
</dbReference>
<dbReference type="EMBL" id="NEDP02076672">
    <property type="protein sequence ID" value="OWF36133.1"/>
    <property type="molecule type" value="Genomic_DNA"/>
</dbReference>
<dbReference type="PANTHER" id="PTHR11315:SF0">
    <property type="entry name" value="FOLATE GAMMA-GLUTAMYL HYDROLASE"/>
    <property type="match status" value="1"/>
</dbReference>
<sequence length="314" mass="35525">MMRVLAPAIALCFLATVNEAKPLNLRPIIGVLAQETSGTMSSNGDSFIIASYVKWAEAEGARIVPIRIKEPDEYYEDIFQRINGVLLPGGSIDIMTSYHAKAAKKLYNMALKANDNGDYFPIWGTCQGLQLLSALTAGQNLLADRPYNGVLPLDFKPDFQSSRLFRNLPEDVYTALAKENVTSNLHMYGLTPQNYSGNSLLKNFYRVMSTNFDKNGDVFISTMEAYHYPFYGVQFHPEKNVYNWDLHFVNNHDADAILAAHYFSDFFLAEARKSDHSFPTIDEEIEALIDNYNPVFTKNSAFEDIYYFNFTASQ</sequence>
<evidence type="ECO:0000256" key="4">
    <source>
        <dbReference type="ARBA" id="ARBA00022729"/>
    </source>
</evidence>
<feature type="chain" id="PRO_5013097910" description="folate gamma-glutamyl hydrolase" evidence="8">
    <location>
        <begin position="21"/>
        <end position="314"/>
    </location>
</feature>
<reference evidence="9 10" key="1">
    <citation type="journal article" date="2017" name="Nat. Ecol. Evol.">
        <title>Scallop genome provides insights into evolution of bilaterian karyotype and development.</title>
        <authorList>
            <person name="Wang S."/>
            <person name="Zhang J."/>
            <person name="Jiao W."/>
            <person name="Li J."/>
            <person name="Xun X."/>
            <person name="Sun Y."/>
            <person name="Guo X."/>
            <person name="Huan P."/>
            <person name="Dong B."/>
            <person name="Zhang L."/>
            <person name="Hu X."/>
            <person name="Sun X."/>
            <person name="Wang J."/>
            <person name="Zhao C."/>
            <person name="Wang Y."/>
            <person name="Wang D."/>
            <person name="Huang X."/>
            <person name="Wang R."/>
            <person name="Lv J."/>
            <person name="Li Y."/>
            <person name="Zhang Z."/>
            <person name="Liu B."/>
            <person name="Lu W."/>
            <person name="Hui Y."/>
            <person name="Liang J."/>
            <person name="Zhou Z."/>
            <person name="Hou R."/>
            <person name="Li X."/>
            <person name="Liu Y."/>
            <person name="Li H."/>
            <person name="Ning X."/>
            <person name="Lin Y."/>
            <person name="Zhao L."/>
            <person name="Xing Q."/>
            <person name="Dou J."/>
            <person name="Li Y."/>
            <person name="Mao J."/>
            <person name="Guo H."/>
            <person name="Dou H."/>
            <person name="Li T."/>
            <person name="Mu C."/>
            <person name="Jiang W."/>
            <person name="Fu Q."/>
            <person name="Fu X."/>
            <person name="Miao Y."/>
            <person name="Liu J."/>
            <person name="Yu Q."/>
            <person name="Li R."/>
            <person name="Liao H."/>
            <person name="Li X."/>
            <person name="Kong Y."/>
            <person name="Jiang Z."/>
            <person name="Chourrout D."/>
            <person name="Li R."/>
            <person name="Bao Z."/>
        </authorList>
    </citation>
    <scope>NUCLEOTIDE SEQUENCE [LARGE SCALE GENOMIC DNA]</scope>
    <source>
        <strain evidence="9 10">PY_sf001</strain>
    </source>
</reference>
<feature type="signal peptide" evidence="8">
    <location>
        <begin position="1"/>
        <end position="20"/>
    </location>
</feature>
<evidence type="ECO:0000256" key="6">
    <source>
        <dbReference type="PIRSR" id="PIRSR615527-1"/>
    </source>
</evidence>
<dbReference type="GO" id="GO:0034722">
    <property type="term" value="F:gamma-glutamyl-peptidase activity"/>
    <property type="evidence" value="ECO:0007669"/>
    <property type="project" value="UniProtKB-UniRule"/>
</dbReference>
<dbReference type="GO" id="GO:0005576">
    <property type="term" value="C:extracellular region"/>
    <property type="evidence" value="ECO:0007669"/>
    <property type="project" value="UniProtKB-SubCell"/>
</dbReference>
<evidence type="ECO:0000256" key="7">
    <source>
        <dbReference type="PROSITE-ProRule" id="PRU00607"/>
    </source>
</evidence>
<dbReference type="PROSITE" id="PS51273">
    <property type="entry name" value="GATASE_TYPE_1"/>
    <property type="match status" value="1"/>
</dbReference>
<organism evidence="9 10">
    <name type="scientific">Mizuhopecten yessoensis</name>
    <name type="common">Japanese scallop</name>
    <name type="synonym">Patinopecten yessoensis</name>
    <dbReference type="NCBI Taxonomy" id="6573"/>
    <lineage>
        <taxon>Eukaryota</taxon>
        <taxon>Metazoa</taxon>
        <taxon>Spiralia</taxon>
        <taxon>Lophotrochozoa</taxon>
        <taxon>Mollusca</taxon>
        <taxon>Bivalvia</taxon>
        <taxon>Autobranchia</taxon>
        <taxon>Pteriomorphia</taxon>
        <taxon>Pectinida</taxon>
        <taxon>Pectinoidea</taxon>
        <taxon>Pectinidae</taxon>
        <taxon>Mizuhopecten</taxon>
    </lineage>
</organism>
<dbReference type="Proteomes" id="UP000242188">
    <property type="component" value="Unassembled WGS sequence"/>
</dbReference>
<feature type="active site" description="Proton donor" evidence="6">
    <location>
        <position position="236"/>
    </location>
</feature>
<comment type="caution">
    <text evidence="9">The sequence shown here is derived from an EMBL/GenBank/DDBJ whole genome shotgun (WGS) entry which is preliminary data.</text>
</comment>
<evidence type="ECO:0000256" key="1">
    <source>
        <dbReference type="ARBA" id="ARBA00004239"/>
    </source>
</evidence>
<comment type="catalytic activity">
    <reaction evidence="7">
        <text>(6S)-5,6,7,8-tetrahydrofolyl-(gamma-L-Glu)(n) + (n-1) H2O = (6S)-5,6,7,8-tetrahydrofolate + (n-1) L-glutamate</text>
        <dbReference type="Rhea" id="RHEA:56784"/>
        <dbReference type="Rhea" id="RHEA-COMP:14738"/>
        <dbReference type="ChEBI" id="CHEBI:15377"/>
        <dbReference type="ChEBI" id="CHEBI:29985"/>
        <dbReference type="ChEBI" id="CHEBI:57453"/>
        <dbReference type="ChEBI" id="CHEBI:141005"/>
        <dbReference type="EC" id="3.4.19.9"/>
    </reaction>
</comment>
<evidence type="ECO:0000256" key="8">
    <source>
        <dbReference type="SAM" id="SignalP"/>
    </source>
</evidence>
<keyword evidence="10" id="KW-1185">Reference proteome</keyword>
<dbReference type="FunFam" id="3.40.50.880:FF:000024">
    <property type="entry name" value="Folate gamma-glutamyl hydrolase"/>
    <property type="match status" value="1"/>
</dbReference>
<dbReference type="AlphaFoldDB" id="A0A210PI32"/>
<accession>A0A210PI32</accession>
<evidence type="ECO:0000313" key="10">
    <source>
        <dbReference type="Proteomes" id="UP000242188"/>
    </source>
</evidence>
<dbReference type="SUPFAM" id="SSF52317">
    <property type="entry name" value="Class I glutamine amidotransferase-like"/>
    <property type="match status" value="1"/>
</dbReference>
<proteinExistence type="inferred from homology"/>
<feature type="active site" evidence="7">
    <location>
        <position position="236"/>
    </location>
</feature>
<dbReference type="PANTHER" id="PTHR11315">
    <property type="entry name" value="PROTEASE FAMILY C26 GAMMA-GLUTAMYL HYDROLASE"/>
    <property type="match status" value="1"/>
</dbReference>
<dbReference type="PROSITE" id="PS51275">
    <property type="entry name" value="PEPTIDASE_C26_GGH"/>
    <property type="match status" value="1"/>
</dbReference>
<comment type="similarity">
    <text evidence="2">Belongs to the peptidase C26 family.</text>
</comment>
<name>A0A210PI32_MIZYE</name>
<dbReference type="InterPro" id="IPR011697">
    <property type="entry name" value="Peptidase_C26"/>
</dbReference>
<dbReference type="STRING" id="6573.A0A210PI32"/>